<keyword evidence="6" id="KW-1185">Reference proteome</keyword>
<evidence type="ECO:0000313" key="6">
    <source>
        <dbReference type="Proteomes" id="UP000076552"/>
    </source>
</evidence>
<evidence type="ECO:0000256" key="2">
    <source>
        <dbReference type="ARBA" id="ARBA00024226"/>
    </source>
</evidence>
<proteinExistence type="inferred from homology"/>
<name>A0A166NX96_9PEZI</name>
<dbReference type="EMBL" id="LFIV01000187">
    <property type="protein sequence ID" value="KZL66152.1"/>
    <property type="molecule type" value="Genomic_DNA"/>
</dbReference>
<gene>
    <name evidence="5" type="ORF">CT0861_03002</name>
</gene>
<dbReference type="STRING" id="708197.A0A166NX96"/>
<dbReference type="InterPro" id="IPR016161">
    <property type="entry name" value="Ald_DH/histidinol_DH"/>
</dbReference>
<dbReference type="Proteomes" id="UP000076552">
    <property type="component" value="Unassembled WGS sequence"/>
</dbReference>
<sequence length="94" mass="10859">MAHPFNITLYPRNIINGKFKPTSETRYSVDPATEEPLYQVPVATKEQLDTAVHHARDAFKKWSKTTHEERSTLIIAYADAIEKNRESLEKLQTM</sequence>
<comment type="caution">
    <text evidence="5">The sequence shown here is derived from an EMBL/GenBank/DDBJ whole genome shotgun (WGS) entry which is preliminary data.</text>
</comment>
<dbReference type="Gene3D" id="3.40.605.10">
    <property type="entry name" value="Aldehyde Dehydrogenase, Chain A, domain 1"/>
    <property type="match status" value="1"/>
</dbReference>
<dbReference type="AlphaFoldDB" id="A0A166NX96"/>
<comment type="catalytic activity">
    <reaction evidence="3">
        <text>an aldehyde + NAD(+) + H2O = a carboxylate + NADH + 2 H(+)</text>
        <dbReference type="Rhea" id="RHEA:16185"/>
        <dbReference type="ChEBI" id="CHEBI:15377"/>
        <dbReference type="ChEBI" id="CHEBI:15378"/>
        <dbReference type="ChEBI" id="CHEBI:17478"/>
        <dbReference type="ChEBI" id="CHEBI:29067"/>
        <dbReference type="ChEBI" id="CHEBI:57540"/>
        <dbReference type="ChEBI" id="CHEBI:57945"/>
        <dbReference type="EC" id="1.2.1.3"/>
    </reaction>
</comment>
<protein>
    <recommendedName>
        <fullName evidence="2">aldehyde dehydrogenase (NAD(+))</fullName>
        <ecNumber evidence="2">1.2.1.3</ecNumber>
    </recommendedName>
</protein>
<dbReference type="EC" id="1.2.1.3" evidence="2"/>
<dbReference type="InterPro" id="IPR016162">
    <property type="entry name" value="Ald_DH_N"/>
</dbReference>
<comment type="similarity">
    <text evidence="1">Belongs to the aldehyde dehydrogenase family.</text>
</comment>
<accession>A0A166NX96</accession>
<evidence type="ECO:0000256" key="1">
    <source>
        <dbReference type="ARBA" id="ARBA00009986"/>
    </source>
</evidence>
<reference evidence="5 6" key="1">
    <citation type="submission" date="2015-06" db="EMBL/GenBank/DDBJ databases">
        <title>Survival trade-offs in plant roots during colonization by closely related pathogenic and mutualistic fungi.</title>
        <authorList>
            <person name="Hacquard S."/>
            <person name="Kracher B."/>
            <person name="Hiruma K."/>
            <person name="Weinman A."/>
            <person name="Muench P."/>
            <person name="Garrido Oter R."/>
            <person name="Ver Loren van Themaat E."/>
            <person name="Dallerey J.-F."/>
            <person name="Damm U."/>
            <person name="Henrissat B."/>
            <person name="Lespinet O."/>
            <person name="Thon M."/>
            <person name="Kemen E."/>
            <person name="McHardy A.C."/>
            <person name="Schulze-Lefert P."/>
            <person name="O'Connell R.J."/>
        </authorList>
    </citation>
    <scope>NUCLEOTIDE SEQUENCE [LARGE SCALE GENOMIC DNA]</scope>
    <source>
        <strain evidence="5 6">0861</strain>
    </source>
</reference>
<evidence type="ECO:0000256" key="3">
    <source>
        <dbReference type="ARBA" id="ARBA00049194"/>
    </source>
</evidence>
<dbReference type="Pfam" id="PF00171">
    <property type="entry name" value="Aldedh"/>
    <property type="match status" value="1"/>
</dbReference>
<organism evidence="5 6">
    <name type="scientific">Colletotrichum tofieldiae</name>
    <dbReference type="NCBI Taxonomy" id="708197"/>
    <lineage>
        <taxon>Eukaryota</taxon>
        <taxon>Fungi</taxon>
        <taxon>Dikarya</taxon>
        <taxon>Ascomycota</taxon>
        <taxon>Pezizomycotina</taxon>
        <taxon>Sordariomycetes</taxon>
        <taxon>Hypocreomycetidae</taxon>
        <taxon>Glomerellales</taxon>
        <taxon>Glomerellaceae</taxon>
        <taxon>Colletotrichum</taxon>
        <taxon>Colletotrichum spaethianum species complex</taxon>
    </lineage>
</organism>
<dbReference type="GO" id="GO:0004029">
    <property type="term" value="F:aldehyde dehydrogenase (NAD+) activity"/>
    <property type="evidence" value="ECO:0007669"/>
    <property type="project" value="UniProtKB-EC"/>
</dbReference>
<dbReference type="PANTHER" id="PTHR11699">
    <property type="entry name" value="ALDEHYDE DEHYDROGENASE-RELATED"/>
    <property type="match status" value="1"/>
</dbReference>
<evidence type="ECO:0000259" key="4">
    <source>
        <dbReference type="Pfam" id="PF00171"/>
    </source>
</evidence>
<dbReference type="SUPFAM" id="SSF53720">
    <property type="entry name" value="ALDH-like"/>
    <property type="match status" value="1"/>
</dbReference>
<dbReference type="InterPro" id="IPR015590">
    <property type="entry name" value="Aldehyde_DH_dom"/>
</dbReference>
<evidence type="ECO:0000313" key="5">
    <source>
        <dbReference type="EMBL" id="KZL66152.1"/>
    </source>
</evidence>
<feature type="domain" description="Aldehyde dehydrogenase" evidence="4">
    <location>
        <begin position="22"/>
        <end position="93"/>
    </location>
</feature>